<dbReference type="Gene3D" id="1.20.1060.20">
    <property type="match status" value="1"/>
</dbReference>
<dbReference type="InterPro" id="IPR003395">
    <property type="entry name" value="RecF/RecN/SMC_N"/>
</dbReference>
<dbReference type="EMBL" id="GECU01020271">
    <property type="protein sequence ID" value="JAS87435.1"/>
    <property type="molecule type" value="Transcribed_RNA"/>
</dbReference>
<dbReference type="FunFam" id="3.40.50.300:FF:000585">
    <property type="entry name" value="Structural maintenance of chromosomes 4"/>
    <property type="match status" value="1"/>
</dbReference>
<evidence type="ECO:0000256" key="10">
    <source>
        <dbReference type="ARBA" id="ARBA00023306"/>
    </source>
</evidence>
<feature type="coiled-coil region" evidence="12">
    <location>
        <begin position="324"/>
        <end position="583"/>
    </location>
</feature>
<accession>A0A1B6JGM2</accession>
<comment type="similarity">
    <text evidence="2">Belongs to the SMC family. SMC4 subfamily.</text>
</comment>
<evidence type="ECO:0000256" key="8">
    <source>
        <dbReference type="ARBA" id="ARBA00023067"/>
    </source>
</evidence>
<keyword evidence="6" id="KW-0067">ATP-binding</keyword>
<dbReference type="InterPro" id="IPR027417">
    <property type="entry name" value="P-loop_NTPase"/>
</dbReference>
<keyword evidence="8" id="KW-0226">DNA condensation</keyword>
<evidence type="ECO:0000256" key="3">
    <source>
        <dbReference type="ARBA" id="ARBA00022618"/>
    </source>
</evidence>
<dbReference type="InterPro" id="IPR036277">
    <property type="entry name" value="SMC_hinge_sf"/>
</dbReference>
<comment type="subcellular location">
    <subcellularLocation>
        <location evidence="1 11">Nucleus</location>
    </subcellularLocation>
</comment>
<evidence type="ECO:0000256" key="7">
    <source>
        <dbReference type="ARBA" id="ARBA00023054"/>
    </source>
</evidence>
<dbReference type="GO" id="GO:0007076">
    <property type="term" value="P:mitotic chromosome condensation"/>
    <property type="evidence" value="ECO:0007669"/>
    <property type="project" value="TreeGrafter"/>
</dbReference>
<dbReference type="EMBL" id="GECU01018012">
    <property type="protein sequence ID" value="JAS89694.1"/>
    <property type="molecule type" value="Transcribed_RNA"/>
</dbReference>
<keyword evidence="4" id="KW-0547">Nucleotide-binding</keyword>
<evidence type="ECO:0000256" key="9">
    <source>
        <dbReference type="ARBA" id="ARBA00023242"/>
    </source>
</evidence>
<evidence type="ECO:0000259" key="14">
    <source>
        <dbReference type="SMART" id="SM00968"/>
    </source>
</evidence>
<dbReference type="InterPro" id="IPR010935">
    <property type="entry name" value="SMC_hinge"/>
</dbReference>
<keyword evidence="10" id="KW-0131">Cell cycle</keyword>
<dbReference type="EMBL" id="GECU01009434">
    <property type="protein sequence ID" value="JAS98272.1"/>
    <property type="molecule type" value="Transcribed_RNA"/>
</dbReference>
<keyword evidence="3" id="KW-0132">Cell division</keyword>
<dbReference type="Gene3D" id="3.30.70.1620">
    <property type="match status" value="1"/>
</dbReference>
<gene>
    <name evidence="16" type="ORF">g.39315</name>
    <name evidence="17" type="ORF">g.39317</name>
    <name evidence="15" type="ORF">g.39319</name>
</gene>
<reference evidence="17" key="1">
    <citation type="submission" date="2015-11" db="EMBL/GenBank/DDBJ databases">
        <title>De novo transcriptome assembly of four potential Pierce s Disease insect vectors from Arizona vineyards.</title>
        <authorList>
            <person name="Tassone E.E."/>
        </authorList>
    </citation>
    <scope>NUCLEOTIDE SEQUENCE</scope>
</reference>
<dbReference type="SMART" id="SM00968">
    <property type="entry name" value="SMC_hinge"/>
    <property type="match status" value="1"/>
</dbReference>
<dbReference type="Pfam" id="PF02463">
    <property type="entry name" value="SMC_N"/>
    <property type="match status" value="2"/>
</dbReference>
<dbReference type="GO" id="GO:0005634">
    <property type="term" value="C:nucleus"/>
    <property type="evidence" value="ECO:0007669"/>
    <property type="project" value="UniProtKB-SubCell"/>
</dbReference>
<dbReference type="FunFam" id="3.40.50.300:FF:000481">
    <property type="entry name" value="Structural maintenance of chromosomes 4"/>
    <property type="match status" value="1"/>
</dbReference>
<evidence type="ECO:0000256" key="11">
    <source>
        <dbReference type="PIRNR" id="PIRNR005719"/>
    </source>
</evidence>
<evidence type="ECO:0000313" key="17">
    <source>
        <dbReference type="EMBL" id="JAS98272.1"/>
    </source>
</evidence>
<evidence type="ECO:0000256" key="12">
    <source>
        <dbReference type="SAM" id="Coils"/>
    </source>
</evidence>
<dbReference type="Gene3D" id="1.20.5.170">
    <property type="match status" value="1"/>
</dbReference>
<organism evidence="17">
    <name type="scientific">Homalodisca liturata</name>
    <dbReference type="NCBI Taxonomy" id="320908"/>
    <lineage>
        <taxon>Eukaryota</taxon>
        <taxon>Metazoa</taxon>
        <taxon>Ecdysozoa</taxon>
        <taxon>Arthropoda</taxon>
        <taxon>Hexapoda</taxon>
        <taxon>Insecta</taxon>
        <taxon>Pterygota</taxon>
        <taxon>Neoptera</taxon>
        <taxon>Paraneoptera</taxon>
        <taxon>Hemiptera</taxon>
        <taxon>Auchenorrhyncha</taxon>
        <taxon>Membracoidea</taxon>
        <taxon>Cicadellidae</taxon>
        <taxon>Cicadellinae</taxon>
        <taxon>Proconiini</taxon>
        <taxon>Homalodisca</taxon>
    </lineage>
</organism>
<feature type="domain" description="SMC hinge" evidence="14">
    <location>
        <begin position="603"/>
        <end position="719"/>
    </location>
</feature>
<evidence type="ECO:0000256" key="1">
    <source>
        <dbReference type="ARBA" id="ARBA00004123"/>
    </source>
</evidence>
<dbReference type="SUPFAM" id="SSF75553">
    <property type="entry name" value="Smc hinge domain"/>
    <property type="match status" value="1"/>
</dbReference>
<evidence type="ECO:0000256" key="6">
    <source>
        <dbReference type="ARBA" id="ARBA00022840"/>
    </source>
</evidence>
<dbReference type="GO" id="GO:0016887">
    <property type="term" value="F:ATP hydrolysis activity"/>
    <property type="evidence" value="ECO:0007669"/>
    <property type="project" value="InterPro"/>
</dbReference>
<dbReference type="PANTHER" id="PTHR18937">
    <property type="entry name" value="STRUCTURAL MAINTENANCE OF CHROMOSOMES SMC FAMILY MEMBER"/>
    <property type="match status" value="1"/>
</dbReference>
<dbReference type="PIRSF" id="PIRSF005719">
    <property type="entry name" value="SMC"/>
    <property type="match status" value="1"/>
</dbReference>
<feature type="coiled-coil region" evidence="12">
    <location>
        <begin position="848"/>
        <end position="1037"/>
    </location>
</feature>
<dbReference type="InterPro" id="IPR024704">
    <property type="entry name" value="SMC"/>
</dbReference>
<dbReference type="GO" id="GO:0000796">
    <property type="term" value="C:condensin complex"/>
    <property type="evidence" value="ECO:0007669"/>
    <property type="project" value="TreeGrafter"/>
</dbReference>
<evidence type="ECO:0000313" key="16">
    <source>
        <dbReference type="EMBL" id="JAS89694.1"/>
    </source>
</evidence>
<dbReference type="SUPFAM" id="SSF52540">
    <property type="entry name" value="P-loop containing nucleoside triphosphate hydrolases"/>
    <property type="match status" value="1"/>
</dbReference>
<feature type="coiled-coil region" evidence="12">
    <location>
        <begin position="768"/>
        <end position="816"/>
    </location>
</feature>
<dbReference type="GO" id="GO:0051301">
    <property type="term" value="P:cell division"/>
    <property type="evidence" value="ECO:0007669"/>
    <property type="project" value="UniProtKB-KW"/>
</dbReference>
<dbReference type="Gene3D" id="3.40.50.300">
    <property type="entry name" value="P-loop containing nucleotide triphosphate hydrolases"/>
    <property type="match status" value="2"/>
</dbReference>
<keyword evidence="5" id="KW-0498">Mitosis</keyword>
<feature type="region of interest" description="Disordered" evidence="13">
    <location>
        <begin position="1"/>
        <end position="38"/>
    </location>
</feature>
<keyword evidence="9 11" id="KW-0539">Nucleus</keyword>
<evidence type="ECO:0000256" key="4">
    <source>
        <dbReference type="ARBA" id="ARBA00022741"/>
    </source>
</evidence>
<evidence type="ECO:0000256" key="2">
    <source>
        <dbReference type="ARBA" id="ARBA00006005"/>
    </source>
</evidence>
<keyword evidence="7 12" id="KW-0175">Coiled coil</keyword>
<dbReference type="PANTHER" id="PTHR18937:SF172">
    <property type="entry name" value="STRUCTURAL MAINTENANCE OF CHROMOSOMES PROTEIN"/>
    <property type="match status" value="1"/>
</dbReference>
<protein>
    <recommendedName>
        <fullName evidence="11">Structural maintenance of chromosomes protein</fullName>
    </recommendedName>
</protein>
<name>A0A1B6JGM2_9HEMI</name>
<dbReference type="GO" id="GO:0005524">
    <property type="term" value="F:ATP binding"/>
    <property type="evidence" value="ECO:0007669"/>
    <property type="project" value="UniProtKB-KW"/>
</dbReference>
<dbReference type="Pfam" id="PF06470">
    <property type="entry name" value="SMC_hinge"/>
    <property type="match status" value="1"/>
</dbReference>
<feature type="compositionally biased region" description="Basic and acidic residues" evidence="13">
    <location>
        <begin position="1"/>
        <end position="11"/>
    </location>
</feature>
<evidence type="ECO:0000256" key="5">
    <source>
        <dbReference type="ARBA" id="ARBA00022776"/>
    </source>
</evidence>
<evidence type="ECO:0000313" key="15">
    <source>
        <dbReference type="EMBL" id="JAS87435.1"/>
    </source>
</evidence>
<evidence type="ECO:0000256" key="13">
    <source>
        <dbReference type="SAM" id="MobiDB-lite"/>
    </source>
</evidence>
<proteinExistence type="inferred from homology"/>
<sequence length="1315" mass="149844">MKEKRTNKNAKDVPPPQPPSQNMDVDNSDDDSDQEEYHVQEGGINIPTREGNIYIPPAPPAVCSLDANGPRLIITHIENENFKSYAGRRVLGPFHKSFTCIVGPNGSGKSNVIDSMLFVFGYRASKIRSKKISVLLHKSENHTNIRSCTVAVHFARIIDTDDENFEYVPNSKFVIARTAFSDNSSFYTINGKRAHFKEVSKVLLEQGIDLIHNRFLILQGEVEQIAMMKPKAQTEHDTGMLEYLEDIIGTSRFKVPIEKLAQEVEVLNGERVEKLNRVKLVEKERDALEGPMSEAVGFLESTNELVRLQNEFFQAEQYGFRKEIDQKEKEKQEKEEGMGKLKAKLKEFEVKQDELQKEIKKNEKEYNNVLSEKQKNNTAYSQITTQDVAYAEELKQVNAKRKKVKEQLKQEENKLANAEAVPEKNKKEIEELKGVLEKLNKQRTKEQEEVSKVLASLQEETLELQENKDKLQTRLSELKNVVDQARSKHDLAESELKIYLSNEQKEKSKLEQLKATLSKTSDKLKERRAALDELNRKLPGAREELENAQQELREVREEEANSAQDLNRRRTNLEERRVAMNANKSRNRVLDFLLTQKQEGHIPGIYGRLGDLGAIDGKYDVAVSTACGPLDNIVVDSVQTGEKCVAALKRHNVGRATFIALDKQEYLRNIYTKPFQAPENVPRLFDLIKVADDRVRPAFYYAIRDTLVANDLDQATRIAYGRVRHRVVTLKGELIEVYGTMSGGGNSCLRGRMGRSVAMITDASPSEIGRMEQAVTELETRVRNSRNRITQLEGKIEKLTRDVKLWSADLNKFKVEVDGLSTQEPALKHQVQVQETRVKEVAPDKNTVKKMQSTVETAKKELTKAESSADEVENEVKAVHDEIIKITGGRTNAAKKKLNEVIKKADKVSSEITKLGVEIKTAERNTKKSRDAVKNMEADIEQAQERLIKVKQEKDKLEDEAKKILDILEELSEQEVSLETVLEEKKAEISSIVKEENNLKASRLEEDRILKGITGKISELKSKISQKDNALKKLELKKIPKKEVDMELKKYSDEELAELELTKLSYKLTTIERVLEKQNPNLKVIEDYYEKLQQHEQRTRELDEITEKRNECRNWHDNVRKSRLNEFMAGFTIITDKLKEMYQMITLGGDAELELVDSLDPFTEGIVFSVRPPKKSWKNISNLSGGEKTLSSLALVFALHYYKPTPLYVMDEIDAALDFKNVSIVGHYIKERTKNAQFIIISLRANMFELADTLVGIFKVHNCTNSVTVTPGVYCGCNDGGYKVSRDHSTAALQEPNYCQSPPRKVARRIPLAEK</sequence>